<keyword evidence="2" id="KW-0479">Metal-binding</keyword>
<dbReference type="InterPro" id="IPR011059">
    <property type="entry name" value="Metal-dep_hydrolase_composite"/>
</dbReference>
<reference evidence="6 7" key="1">
    <citation type="submission" date="2022-06" db="EMBL/GenBank/DDBJ databases">
        <title>Pseudarthrobacter sp. strain RMG13 Genome sequencing and assembly.</title>
        <authorList>
            <person name="Kim I."/>
        </authorList>
    </citation>
    <scope>NUCLEOTIDE SEQUENCE [LARGE SCALE GENOMIC DNA]</scope>
    <source>
        <strain evidence="6 7">RMG13</strain>
    </source>
</reference>
<dbReference type="InterPro" id="IPR003764">
    <property type="entry name" value="GlcNAc_6-P_deAcase"/>
</dbReference>
<dbReference type="InterPro" id="IPR006680">
    <property type="entry name" value="Amidohydro-rel"/>
</dbReference>
<evidence type="ECO:0000256" key="1">
    <source>
        <dbReference type="ARBA" id="ARBA00010716"/>
    </source>
</evidence>
<keyword evidence="4" id="KW-0119">Carbohydrate metabolism</keyword>
<feature type="domain" description="Amidohydrolase-related" evidence="5">
    <location>
        <begin position="68"/>
        <end position="403"/>
    </location>
</feature>
<keyword evidence="3" id="KW-0378">Hydrolase</keyword>
<name>A0ABT1LRY8_9MICC</name>
<evidence type="ECO:0000313" key="7">
    <source>
        <dbReference type="Proteomes" id="UP001524318"/>
    </source>
</evidence>
<comment type="similarity">
    <text evidence="1">Belongs to the metallo-dependent hydrolases superfamily. NagA family.</text>
</comment>
<dbReference type="PIRSF" id="PIRSF038994">
    <property type="entry name" value="NagA"/>
    <property type="match status" value="1"/>
</dbReference>
<organism evidence="6 7">
    <name type="scientific">Pseudarthrobacter humi</name>
    <dbReference type="NCBI Taxonomy" id="2952523"/>
    <lineage>
        <taxon>Bacteria</taxon>
        <taxon>Bacillati</taxon>
        <taxon>Actinomycetota</taxon>
        <taxon>Actinomycetes</taxon>
        <taxon>Micrococcales</taxon>
        <taxon>Micrococcaceae</taxon>
        <taxon>Pseudarthrobacter</taxon>
    </lineage>
</organism>
<dbReference type="Pfam" id="PF01979">
    <property type="entry name" value="Amidohydro_1"/>
    <property type="match status" value="1"/>
</dbReference>
<dbReference type="SUPFAM" id="SSF51556">
    <property type="entry name" value="Metallo-dependent hydrolases"/>
    <property type="match status" value="1"/>
</dbReference>
<evidence type="ECO:0000259" key="5">
    <source>
        <dbReference type="Pfam" id="PF01979"/>
    </source>
</evidence>
<evidence type="ECO:0000256" key="2">
    <source>
        <dbReference type="ARBA" id="ARBA00022723"/>
    </source>
</evidence>
<evidence type="ECO:0000256" key="3">
    <source>
        <dbReference type="ARBA" id="ARBA00022801"/>
    </source>
</evidence>
<dbReference type="PANTHER" id="PTHR11113:SF14">
    <property type="entry name" value="N-ACETYLGLUCOSAMINE-6-PHOSPHATE DEACETYLASE"/>
    <property type="match status" value="1"/>
</dbReference>
<dbReference type="Gene3D" id="3.20.20.140">
    <property type="entry name" value="Metal-dependent hydrolases"/>
    <property type="match status" value="1"/>
</dbReference>
<evidence type="ECO:0000256" key="4">
    <source>
        <dbReference type="ARBA" id="ARBA00023277"/>
    </source>
</evidence>
<comment type="caution">
    <text evidence="6">The sequence shown here is derived from an EMBL/GenBank/DDBJ whole genome shotgun (WGS) entry which is preliminary data.</text>
</comment>
<protein>
    <submittedName>
        <fullName evidence="6">Amidohydrolase family protein</fullName>
    </submittedName>
</protein>
<keyword evidence="7" id="KW-1185">Reference proteome</keyword>
<dbReference type="Proteomes" id="UP001524318">
    <property type="component" value="Unassembled WGS sequence"/>
</dbReference>
<dbReference type="RefSeq" id="WP_254750848.1">
    <property type="nucleotide sequence ID" value="NZ_JANCLV010000008.1"/>
</dbReference>
<accession>A0ABT1LRY8</accession>
<gene>
    <name evidence="6" type="ORF">NFC73_13105</name>
</gene>
<dbReference type="InterPro" id="IPR032466">
    <property type="entry name" value="Metal_Hydrolase"/>
</dbReference>
<evidence type="ECO:0000313" key="6">
    <source>
        <dbReference type="EMBL" id="MCP9000659.1"/>
    </source>
</evidence>
<proteinExistence type="inferred from homology"/>
<sequence>MPAEPSSARGSAAGGGVGLRGRLVTGLPGTAVIDDGTVVMAGGNIVWCGPTSDLPDGFDADLRQVPLILPGLVDVHCHGAVGHTFSADADGARLAAGHHAAQGTTSVLASLVSAPSQVLLEQIEVLRDLVQDGTLAGLHLEGPFITTSMCGAQDPAAIIDGDPALLQQWLEAGRGTVRSMTLAPETPHFAELVQLCRDHGVVPSLGHTAATASRTREVLGGANGGVGGPWSATHLFNRMPPLGHRTPGPIAVLLQAAKQSPGQMVLELIADGVHLDPEIVRMVFGLVGPRSIALITDAMAAAGMSDGQYTLGSLDVLVQDRVARLKPARGGAHAGEVSGPGAIAGATSHLLENVRRCVEWGVPLADAVVAASSTPARLMGLDRLGPHRVGAIAQGFRADVLVTTEELELVQAYRAGTPQTQERNDRADSSV</sequence>
<dbReference type="Gene3D" id="2.30.40.10">
    <property type="entry name" value="Urease, subunit C, domain 1"/>
    <property type="match status" value="1"/>
</dbReference>
<dbReference type="PANTHER" id="PTHR11113">
    <property type="entry name" value="N-ACETYLGLUCOSAMINE-6-PHOSPHATE DEACETYLASE"/>
    <property type="match status" value="1"/>
</dbReference>
<dbReference type="EMBL" id="JANCLV010000008">
    <property type="protein sequence ID" value="MCP9000659.1"/>
    <property type="molecule type" value="Genomic_DNA"/>
</dbReference>
<dbReference type="SUPFAM" id="SSF51338">
    <property type="entry name" value="Composite domain of metallo-dependent hydrolases"/>
    <property type="match status" value="1"/>
</dbReference>